<gene>
    <name evidence="1" type="ORF">M9R61_19650</name>
</gene>
<reference evidence="1" key="1">
    <citation type="submission" date="2022-05" db="EMBL/GenBank/DDBJ databases">
        <authorList>
            <person name="Colautti A."/>
            <person name="Iacumin L."/>
        </authorList>
    </citation>
    <scope>NUCLEOTIDE SEQUENCE</scope>
    <source>
        <strain evidence="1">DSM 30747</strain>
    </source>
</reference>
<keyword evidence="2" id="KW-1185">Reference proteome</keyword>
<protein>
    <recommendedName>
        <fullName evidence="3">Helix-turn-helix domain-containing protein</fullName>
    </recommendedName>
</protein>
<dbReference type="Proteomes" id="UP001152172">
    <property type="component" value="Unassembled WGS sequence"/>
</dbReference>
<dbReference type="Gene3D" id="1.10.10.10">
    <property type="entry name" value="Winged helix-like DNA-binding domain superfamily/Winged helix DNA-binding domain"/>
    <property type="match status" value="1"/>
</dbReference>
<proteinExistence type="predicted"/>
<dbReference type="RefSeq" id="WP_269923471.1">
    <property type="nucleotide sequence ID" value="NZ_JAMKBI010000027.1"/>
</dbReference>
<sequence>MTIYLKTFQVFESVQEMDAHIRSHLSQNCYKLNDTDRAVLSLLSQYACKYAGATHLKVKTITQAINKSDATVRRTLRKLESLHVIKRISTIRRVTKGYGANILIILPFDDQSEMISRVDSQTLVNPSTEQHLSQEETYYSLSSKKELLHNTFSNEIVSSSFSVDNSTNKNLSTFYQLFQSTIFSMLGEDQKTVSQLYGVYRSLTYRVTNYFPQYKDFYEKIGYQALTISLHASQKKKVRNLAGYYVGIFEKICQRDLFKFYAEFEE</sequence>
<dbReference type="InterPro" id="IPR036390">
    <property type="entry name" value="WH_DNA-bd_sf"/>
</dbReference>
<evidence type="ECO:0000313" key="1">
    <source>
        <dbReference type="EMBL" id="MCZ8535512.1"/>
    </source>
</evidence>
<dbReference type="InterPro" id="IPR036388">
    <property type="entry name" value="WH-like_DNA-bd_sf"/>
</dbReference>
<evidence type="ECO:0008006" key="3">
    <source>
        <dbReference type="Google" id="ProtNLM"/>
    </source>
</evidence>
<evidence type="ECO:0000313" key="2">
    <source>
        <dbReference type="Proteomes" id="UP001152172"/>
    </source>
</evidence>
<organism evidence="1 2">
    <name type="scientific">Psychrobacillus psychrodurans</name>
    <dbReference type="NCBI Taxonomy" id="126157"/>
    <lineage>
        <taxon>Bacteria</taxon>
        <taxon>Bacillati</taxon>
        <taxon>Bacillota</taxon>
        <taxon>Bacilli</taxon>
        <taxon>Bacillales</taxon>
        <taxon>Bacillaceae</taxon>
        <taxon>Psychrobacillus</taxon>
    </lineage>
</organism>
<comment type="caution">
    <text evidence="1">The sequence shown here is derived from an EMBL/GenBank/DDBJ whole genome shotgun (WGS) entry which is preliminary data.</text>
</comment>
<dbReference type="AlphaFoldDB" id="A0A9X3LCX8"/>
<dbReference type="EMBL" id="JAMKBI010000027">
    <property type="protein sequence ID" value="MCZ8535512.1"/>
    <property type="molecule type" value="Genomic_DNA"/>
</dbReference>
<name>A0A9X3LCX8_9BACI</name>
<accession>A0A9X3LCX8</accession>
<dbReference type="SUPFAM" id="SSF46785">
    <property type="entry name" value="Winged helix' DNA-binding domain"/>
    <property type="match status" value="1"/>
</dbReference>